<dbReference type="InterPro" id="IPR036397">
    <property type="entry name" value="RNaseH_sf"/>
</dbReference>
<comment type="caution">
    <text evidence="9">The sequence shown here is derived from an EMBL/GenBank/DDBJ whole genome shotgun (WGS) entry which is preliminary data.</text>
</comment>
<dbReference type="PANTHER" id="PTHR10642:SF26">
    <property type="entry name" value="RIBONUCLEASE H1"/>
    <property type="match status" value="1"/>
</dbReference>
<dbReference type="PROSITE" id="PS50879">
    <property type="entry name" value="RNASE_H_1"/>
    <property type="match status" value="1"/>
</dbReference>
<dbReference type="AlphaFoldDB" id="A0A9X0B5A1"/>
<dbReference type="InterPro" id="IPR012337">
    <property type="entry name" value="RNaseH-like_sf"/>
</dbReference>
<sequence length="241" mass="26768">MQDGRRKNMMALLNQLLEKKEPLWQPRVVSTVSKVSESMKPRGDFQGNIIPWAISEEDKLQAKSYASLMTNMLLETKTTQYHVYFADGSLRSRNGRAAAGIAWRKPSLSDWGGQGLHFSAETSNSNLVELYAIDCALEIATKEILQTKERTGKTHEVLIFSDSQGALGGIMNFKSQRSPSAKKEKEQYRLFQSVVERSEALKSQGVNLELHWVPGHKDVPGNTLADKLAVATAKSKIDGSS</sequence>
<dbReference type="Proteomes" id="UP001147747">
    <property type="component" value="Unassembled WGS sequence"/>
</dbReference>
<dbReference type="EC" id="3.1.26.4" evidence="3"/>
<dbReference type="Gene3D" id="3.30.420.10">
    <property type="entry name" value="Ribonuclease H-like superfamily/Ribonuclease H"/>
    <property type="match status" value="1"/>
</dbReference>
<evidence type="ECO:0000313" key="9">
    <source>
        <dbReference type="EMBL" id="KAJ5388596.1"/>
    </source>
</evidence>
<comment type="similarity">
    <text evidence="2">Belongs to the RNase H family.</text>
</comment>
<keyword evidence="7" id="KW-0378">Hydrolase</keyword>
<keyword evidence="4" id="KW-0540">Nuclease</keyword>
<dbReference type="OrthoDB" id="3548481at2759"/>
<dbReference type="GO" id="GO:0046872">
    <property type="term" value="F:metal ion binding"/>
    <property type="evidence" value="ECO:0007669"/>
    <property type="project" value="UniProtKB-KW"/>
</dbReference>
<dbReference type="CDD" id="cd09276">
    <property type="entry name" value="Rnase_HI_RT_non_LTR"/>
    <property type="match status" value="1"/>
</dbReference>
<reference evidence="9" key="1">
    <citation type="submission" date="2022-12" db="EMBL/GenBank/DDBJ databases">
        <authorList>
            <person name="Petersen C."/>
        </authorList>
    </citation>
    <scope>NUCLEOTIDE SEQUENCE</scope>
    <source>
        <strain evidence="9">IBT 29677</strain>
    </source>
</reference>
<dbReference type="GO" id="GO:0003676">
    <property type="term" value="F:nucleic acid binding"/>
    <property type="evidence" value="ECO:0007669"/>
    <property type="project" value="InterPro"/>
</dbReference>
<evidence type="ECO:0000256" key="4">
    <source>
        <dbReference type="ARBA" id="ARBA00022722"/>
    </source>
</evidence>
<evidence type="ECO:0000256" key="5">
    <source>
        <dbReference type="ARBA" id="ARBA00022723"/>
    </source>
</evidence>
<evidence type="ECO:0000256" key="6">
    <source>
        <dbReference type="ARBA" id="ARBA00022759"/>
    </source>
</evidence>
<gene>
    <name evidence="9" type="ORF">N7509_011137</name>
</gene>
<dbReference type="SUPFAM" id="SSF53098">
    <property type="entry name" value="Ribonuclease H-like"/>
    <property type="match status" value="1"/>
</dbReference>
<keyword evidence="6" id="KW-0255">Endonuclease</keyword>
<dbReference type="GO" id="GO:0004523">
    <property type="term" value="F:RNA-DNA hybrid ribonuclease activity"/>
    <property type="evidence" value="ECO:0007669"/>
    <property type="project" value="UniProtKB-EC"/>
</dbReference>
<dbReference type="InterPro" id="IPR002156">
    <property type="entry name" value="RNaseH_domain"/>
</dbReference>
<proteinExistence type="inferred from homology"/>
<keyword evidence="10" id="KW-1185">Reference proteome</keyword>
<dbReference type="InterPro" id="IPR050092">
    <property type="entry name" value="RNase_H"/>
</dbReference>
<evidence type="ECO:0000256" key="3">
    <source>
        <dbReference type="ARBA" id="ARBA00012180"/>
    </source>
</evidence>
<evidence type="ECO:0000256" key="7">
    <source>
        <dbReference type="ARBA" id="ARBA00022801"/>
    </source>
</evidence>
<dbReference type="Pfam" id="PF00075">
    <property type="entry name" value="RNase_H"/>
    <property type="match status" value="1"/>
</dbReference>
<dbReference type="RefSeq" id="XP_056486394.1">
    <property type="nucleotide sequence ID" value="XM_056635774.1"/>
</dbReference>
<evidence type="ECO:0000256" key="2">
    <source>
        <dbReference type="ARBA" id="ARBA00005300"/>
    </source>
</evidence>
<evidence type="ECO:0000313" key="10">
    <source>
        <dbReference type="Proteomes" id="UP001147747"/>
    </source>
</evidence>
<evidence type="ECO:0000259" key="8">
    <source>
        <dbReference type="PROSITE" id="PS50879"/>
    </source>
</evidence>
<dbReference type="EMBL" id="JAPZBU010000009">
    <property type="protein sequence ID" value="KAJ5388596.1"/>
    <property type="molecule type" value="Genomic_DNA"/>
</dbReference>
<dbReference type="GeneID" id="81374754"/>
<keyword evidence="5" id="KW-0479">Metal-binding</keyword>
<reference evidence="9" key="2">
    <citation type="journal article" date="2023" name="IMA Fungus">
        <title>Comparative genomic study of the Penicillium genus elucidates a diverse pangenome and 15 lateral gene transfer events.</title>
        <authorList>
            <person name="Petersen C."/>
            <person name="Sorensen T."/>
            <person name="Nielsen M.R."/>
            <person name="Sondergaard T.E."/>
            <person name="Sorensen J.L."/>
            <person name="Fitzpatrick D.A."/>
            <person name="Frisvad J.C."/>
            <person name="Nielsen K.L."/>
        </authorList>
    </citation>
    <scope>NUCLEOTIDE SEQUENCE</scope>
    <source>
        <strain evidence="9">IBT 29677</strain>
    </source>
</reference>
<feature type="domain" description="RNase H type-1" evidence="8">
    <location>
        <begin position="78"/>
        <end position="234"/>
    </location>
</feature>
<comment type="catalytic activity">
    <reaction evidence="1">
        <text>Endonucleolytic cleavage to 5'-phosphomonoester.</text>
        <dbReference type="EC" id="3.1.26.4"/>
    </reaction>
</comment>
<protein>
    <recommendedName>
        <fullName evidence="3">ribonuclease H</fullName>
        <ecNumber evidence="3">3.1.26.4</ecNumber>
    </recommendedName>
</protein>
<name>A0A9X0B5A1_9EURO</name>
<dbReference type="GO" id="GO:0043137">
    <property type="term" value="P:DNA replication, removal of RNA primer"/>
    <property type="evidence" value="ECO:0007669"/>
    <property type="project" value="TreeGrafter"/>
</dbReference>
<evidence type="ECO:0000256" key="1">
    <source>
        <dbReference type="ARBA" id="ARBA00000077"/>
    </source>
</evidence>
<dbReference type="PANTHER" id="PTHR10642">
    <property type="entry name" value="RIBONUCLEASE H1"/>
    <property type="match status" value="1"/>
</dbReference>
<accession>A0A9X0B5A1</accession>
<organism evidence="9 10">
    <name type="scientific">Penicillium cosmopolitanum</name>
    <dbReference type="NCBI Taxonomy" id="1131564"/>
    <lineage>
        <taxon>Eukaryota</taxon>
        <taxon>Fungi</taxon>
        <taxon>Dikarya</taxon>
        <taxon>Ascomycota</taxon>
        <taxon>Pezizomycotina</taxon>
        <taxon>Eurotiomycetes</taxon>
        <taxon>Eurotiomycetidae</taxon>
        <taxon>Eurotiales</taxon>
        <taxon>Aspergillaceae</taxon>
        <taxon>Penicillium</taxon>
    </lineage>
</organism>